<dbReference type="InterPro" id="IPR005475">
    <property type="entry name" value="Transketolase-like_Pyr-bd"/>
</dbReference>
<organism evidence="6 7">
    <name type="scientific">Monoraphidium neglectum</name>
    <dbReference type="NCBI Taxonomy" id="145388"/>
    <lineage>
        <taxon>Eukaryota</taxon>
        <taxon>Viridiplantae</taxon>
        <taxon>Chlorophyta</taxon>
        <taxon>core chlorophytes</taxon>
        <taxon>Chlorophyceae</taxon>
        <taxon>CS clade</taxon>
        <taxon>Sphaeropleales</taxon>
        <taxon>Selenastraceae</taxon>
        <taxon>Monoraphidium</taxon>
    </lineage>
</organism>
<comment type="catalytic activity">
    <reaction evidence="4">
        <text>N(6)-[(R)-lipoyl]-L-lysyl-[protein] + 3-methyl-2-oxobutanoate + H(+) = N(6)-[(R)-S(8)-2-methylpropanoyldihydrolipoyl]-L-lysyl-[protein] + CO2</text>
        <dbReference type="Rhea" id="RHEA:13457"/>
        <dbReference type="Rhea" id="RHEA-COMP:10474"/>
        <dbReference type="Rhea" id="RHEA-COMP:10497"/>
        <dbReference type="ChEBI" id="CHEBI:11851"/>
        <dbReference type="ChEBI" id="CHEBI:15378"/>
        <dbReference type="ChEBI" id="CHEBI:16526"/>
        <dbReference type="ChEBI" id="CHEBI:83099"/>
        <dbReference type="ChEBI" id="CHEBI:83142"/>
        <dbReference type="EC" id="1.2.4.4"/>
    </reaction>
    <physiologicalReaction direction="left-to-right" evidence="4">
        <dbReference type="Rhea" id="RHEA:13458"/>
    </physiologicalReaction>
</comment>
<evidence type="ECO:0000256" key="1">
    <source>
        <dbReference type="ARBA" id="ARBA00001964"/>
    </source>
</evidence>
<dbReference type="KEGG" id="mng:MNEG_8236"/>
<keyword evidence="3 6" id="KW-0560">Oxidoreductase</keyword>
<dbReference type="SUPFAM" id="SSF52922">
    <property type="entry name" value="TK C-terminal domain-like"/>
    <property type="match status" value="1"/>
</dbReference>
<dbReference type="EMBL" id="KK101760">
    <property type="protein sequence ID" value="KIY99724.1"/>
    <property type="molecule type" value="Genomic_DNA"/>
</dbReference>
<dbReference type="Gene3D" id="3.40.50.970">
    <property type="match status" value="2"/>
</dbReference>
<dbReference type="STRING" id="145388.A0A0D2M8Z0"/>
<dbReference type="InterPro" id="IPR009014">
    <property type="entry name" value="Transketo_C/PFOR_II"/>
</dbReference>
<proteinExistence type="predicted"/>
<dbReference type="Pfam" id="PF02779">
    <property type="entry name" value="Transket_pyr"/>
    <property type="match status" value="2"/>
</dbReference>
<feature type="domain" description="Transketolase-like pyrimidine-binding" evidence="5">
    <location>
        <begin position="1"/>
        <end position="137"/>
    </location>
</feature>
<dbReference type="Pfam" id="PF02780">
    <property type="entry name" value="Transketolase_C"/>
    <property type="match status" value="1"/>
</dbReference>
<dbReference type="Gene3D" id="3.40.50.920">
    <property type="match status" value="1"/>
</dbReference>
<dbReference type="GO" id="GO:0007584">
    <property type="term" value="P:response to nutrient"/>
    <property type="evidence" value="ECO:0007669"/>
    <property type="project" value="TreeGrafter"/>
</dbReference>
<dbReference type="OrthoDB" id="878at2759"/>
<dbReference type="EC" id="1.2.4.4" evidence="2"/>
<evidence type="ECO:0000256" key="2">
    <source>
        <dbReference type="ARBA" id="ARBA00012277"/>
    </source>
</evidence>
<dbReference type="RefSeq" id="XP_013898744.1">
    <property type="nucleotide sequence ID" value="XM_014043290.1"/>
</dbReference>
<evidence type="ECO:0000259" key="5">
    <source>
        <dbReference type="SMART" id="SM00861"/>
    </source>
</evidence>
<dbReference type="GeneID" id="25741112"/>
<evidence type="ECO:0000313" key="6">
    <source>
        <dbReference type="EMBL" id="KIY99724.1"/>
    </source>
</evidence>
<accession>A0A0D2M8Z0</accession>
<dbReference type="GO" id="GO:0003863">
    <property type="term" value="F:branched-chain 2-oxo acid dehydrogenase activity"/>
    <property type="evidence" value="ECO:0007669"/>
    <property type="project" value="UniProtKB-EC"/>
</dbReference>
<reference evidence="6 7" key="1">
    <citation type="journal article" date="2013" name="BMC Genomics">
        <title>Reconstruction of the lipid metabolism for the microalga Monoraphidium neglectum from its genome sequence reveals characteristics suitable for biofuel production.</title>
        <authorList>
            <person name="Bogen C."/>
            <person name="Al-Dilaimi A."/>
            <person name="Albersmeier A."/>
            <person name="Wichmann J."/>
            <person name="Grundmann M."/>
            <person name="Rupp O."/>
            <person name="Lauersen K.J."/>
            <person name="Blifernez-Klassen O."/>
            <person name="Kalinowski J."/>
            <person name="Goesmann A."/>
            <person name="Mussgnug J.H."/>
            <person name="Kruse O."/>
        </authorList>
    </citation>
    <scope>NUCLEOTIDE SEQUENCE [LARGE SCALE GENOMIC DNA]</scope>
    <source>
        <strain evidence="6 7">SAG 48.87</strain>
    </source>
</reference>
<gene>
    <name evidence="6" type="ORF">MNEG_8236</name>
</gene>
<dbReference type="FunFam" id="3.40.50.920:FF:000001">
    <property type="entry name" value="Pyruvate dehydrogenase E1 beta subunit"/>
    <property type="match status" value="1"/>
</dbReference>
<dbReference type="PANTHER" id="PTHR42980:SF1">
    <property type="entry name" value="2-OXOISOVALERATE DEHYDROGENASE SUBUNIT BETA, MITOCHONDRIAL"/>
    <property type="match status" value="1"/>
</dbReference>
<dbReference type="PANTHER" id="PTHR42980">
    <property type="entry name" value="2-OXOISOVALERATE DEHYDROGENASE SUBUNIT BETA-RELATED"/>
    <property type="match status" value="1"/>
</dbReference>
<dbReference type="GO" id="GO:0009083">
    <property type="term" value="P:branched-chain amino acid catabolic process"/>
    <property type="evidence" value="ECO:0007669"/>
    <property type="project" value="TreeGrafter"/>
</dbReference>
<dbReference type="InterPro" id="IPR033248">
    <property type="entry name" value="Transketolase_C"/>
</dbReference>
<dbReference type="InterPro" id="IPR029061">
    <property type="entry name" value="THDP-binding"/>
</dbReference>
<keyword evidence="7" id="KW-1185">Reference proteome</keyword>
<evidence type="ECO:0000256" key="4">
    <source>
        <dbReference type="ARBA" id="ARBA00051764"/>
    </source>
</evidence>
<name>A0A0D2M8Z0_9CHLO</name>
<comment type="cofactor">
    <cofactor evidence="1">
        <name>thiamine diphosphate</name>
        <dbReference type="ChEBI" id="CHEBI:58937"/>
    </cofactor>
</comment>
<dbReference type="SUPFAM" id="SSF52518">
    <property type="entry name" value="Thiamin diphosphate-binding fold (THDP-binding)"/>
    <property type="match status" value="1"/>
</dbReference>
<evidence type="ECO:0000256" key="3">
    <source>
        <dbReference type="ARBA" id="ARBA00023002"/>
    </source>
</evidence>
<evidence type="ECO:0000313" key="7">
    <source>
        <dbReference type="Proteomes" id="UP000054498"/>
    </source>
</evidence>
<dbReference type="SMART" id="SM00861">
    <property type="entry name" value="Transket_pyr"/>
    <property type="match status" value="1"/>
</dbReference>
<protein>
    <recommendedName>
        <fullName evidence="2">3-methyl-2-oxobutanoate dehydrogenase (2-methylpropanoyl-transferring)</fullName>
        <ecNumber evidence="2">1.2.4.4</ecNumber>
    </recommendedName>
</protein>
<dbReference type="AlphaFoldDB" id="A0A0D2M8Z0"/>
<sequence length="284" mass="30369">MEADDTACVFGEDIAFGGVFRATVGLQERFGQARVFNTPLTEQGIVGFGIGLAALGTTAIAEIQFADYIYPAFDQLVNEAAKMRYRSGGLFDCGGLTVPGLKVVMPSSPAEAKGLLLACIREPDPCVFFEPKMLYRTMVEEVPAGDYVLPLGVARTLAEGSDVTLVGWGAQVLVLQQAARAAAALSPPVSCEVLDLRTIMPWDVGAVTRSVNKTGRLIVSHEAPLTGHFGAEIAARVAERCFLRLEAPPMRVCGADTPFPLVYEPLYLPGVDRVLEAIRASVSY</sequence>
<dbReference type="Proteomes" id="UP000054498">
    <property type="component" value="Unassembled WGS sequence"/>
</dbReference>